<evidence type="ECO:0000313" key="3">
    <source>
        <dbReference type="Proteomes" id="UP000230233"/>
    </source>
</evidence>
<organism evidence="2 3">
    <name type="scientific">Caenorhabditis nigoni</name>
    <dbReference type="NCBI Taxonomy" id="1611254"/>
    <lineage>
        <taxon>Eukaryota</taxon>
        <taxon>Metazoa</taxon>
        <taxon>Ecdysozoa</taxon>
        <taxon>Nematoda</taxon>
        <taxon>Chromadorea</taxon>
        <taxon>Rhabditida</taxon>
        <taxon>Rhabditina</taxon>
        <taxon>Rhabditomorpha</taxon>
        <taxon>Rhabditoidea</taxon>
        <taxon>Rhabditidae</taxon>
        <taxon>Peloderinae</taxon>
        <taxon>Caenorhabditis</taxon>
    </lineage>
</organism>
<dbReference type="EMBL" id="PDUG01000064">
    <property type="protein sequence ID" value="PIC11596.1"/>
    <property type="molecule type" value="Genomic_DNA"/>
</dbReference>
<protein>
    <submittedName>
        <fullName evidence="2">Uncharacterized protein</fullName>
    </submittedName>
</protein>
<keyword evidence="3" id="KW-1185">Reference proteome</keyword>
<reference evidence="3" key="1">
    <citation type="submission" date="2017-10" db="EMBL/GenBank/DDBJ databases">
        <title>Rapid genome shrinkage in a self-fertile nematode reveals novel sperm competition proteins.</title>
        <authorList>
            <person name="Yin D."/>
            <person name="Schwarz E.M."/>
            <person name="Thomas C.G."/>
            <person name="Felde R.L."/>
            <person name="Korf I.F."/>
            <person name="Cutter A.D."/>
            <person name="Schartner C.M."/>
            <person name="Ralston E.J."/>
            <person name="Meyer B.J."/>
            <person name="Haag E.S."/>
        </authorList>
    </citation>
    <scope>NUCLEOTIDE SEQUENCE [LARGE SCALE GENOMIC DNA]</scope>
    <source>
        <strain evidence="3">JU1422</strain>
    </source>
</reference>
<dbReference type="AlphaFoldDB" id="A0A2G5S9J2"/>
<proteinExistence type="predicted"/>
<name>A0A2G5S9J2_9PELO</name>
<dbReference type="Proteomes" id="UP000230233">
    <property type="component" value="Unassembled WGS sequence"/>
</dbReference>
<accession>A0A2G5S9J2</accession>
<evidence type="ECO:0000313" key="2">
    <source>
        <dbReference type="EMBL" id="PIC11596.1"/>
    </source>
</evidence>
<dbReference type="OrthoDB" id="5856426at2759"/>
<sequence>MSNKKHSLSPPPASTPAKKAKSVESNMLSPTTRPKSPNSITNYFQAVKDTTVNTMKDADTLKMILKAMNTLIDENCELKKEIMNLKTTVNELQLSLVSKKTFAEAVAKGISLPQSQKSIQKAAINASETESRQSAIIIHQHDLNCNFNDEELAEKVTTACQVSKPATVFRLPGKPDAPPLIKIQMNSREDAGKILRNFATAKTTNLDLSKCSVRPNYTKQELVEYRNAWKEAIAKNDSAKKRVYTVRNFKVVTIQYKQNEEPLPWEIRETKA</sequence>
<comment type="caution">
    <text evidence="2">The sequence shown here is derived from an EMBL/GenBank/DDBJ whole genome shotgun (WGS) entry which is preliminary data.</text>
</comment>
<feature type="region of interest" description="Disordered" evidence="1">
    <location>
        <begin position="1"/>
        <end position="40"/>
    </location>
</feature>
<gene>
    <name evidence="2" type="ORF">B9Z55_028984</name>
</gene>
<evidence type="ECO:0000256" key="1">
    <source>
        <dbReference type="SAM" id="MobiDB-lite"/>
    </source>
</evidence>
<feature type="compositionally biased region" description="Polar residues" evidence="1">
    <location>
        <begin position="23"/>
        <end position="40"/>
    </location>
</feature>